<evidence type="ECO:0000256" key="7">
    <source>
        <dbReference type="RuleBase" id="RU003755"/>
    </source>
</evidence>
<feature type="transmembrane region" description="Helical" evidence="8">
    <location>
        <begin position="445"/>
        <end position="463"/>
    </location>
</feature>
<comment type="caution">
    <text evidence="9">The sequence shown here is derived from an EMBL/GenBank/DDBJ whole genome shotgun (WGS) entry which is preliminary data.</text>
</comment>
<dbReference type="InterPro" id="IPR000109">
    <property type="entry name" value="POT_fam"/>
</dbReference>
<keyword evidence="6 8" id="KW-0472">Membrane</keyword>
<feature type="transmembrane region" description="Helical" evidence="8">
    <location>
        <begin position="97"/>
        <end position="114"/>
    </location>
</feature>
<dbReference type="NCBIfam" id="TIGR00924">
    <property type="entry name" value="yjdL_sub1_fam"/>
    <property type="match status" value="1"/>
</dbReference>
<feature type="transmembrane region" description="Helical" evidence="8">
    <location>
        <begin position="196"/>
        <end position="215"/>
    </location>
</feature>
<dbReference type="Proteomes" id="UP001350748">
    <property type="component" value="Unassembled WGS sequence"/>
</dbReference>
<dbReference type="RefSeq" id="WP_332081848.1">
    <property type="nucleotide sequence ID" value="NZ_JAZHYN010000025.1"/>
</dbReference>
<feature type="transmembrane region" description="Helical" evidence="8">
    <location>
        <begin position="236"/>
        <end position="256"/>
    </location>
</feature>
<dbReference type="PANTHER" id="PTHR11654">
    <property type="entry name" value="OLIGOPEPTIDE TRANSPORTER-RELATED"/>
    <property type="match status" value="1"/>
</dbReference>
<evidence type="ECO:0000313" key="9">
    <source>
        <dbReference type="EMBL" id="MEF3366830.1"/>
    </source>
</evidence>
<dbReference type="Pfam" id="PF00854">
    <property type="entry name" value="PTR2"/>
    <property type="match status" value="1"/>
</dbReference>
<feature type="transmembrane region" description="Helical" evidence="8">
    <location>
        <begin position="508"/>
        <end position="526"/>
    </location>
</feature>
<accession>A0ABU7XI02</accession>
<gene>
    <name evidence="9" type="ORF">V3H18_09830</name>
</gene>
<evidence type="ECO:0000256" key="5">
    <source>
        <dbReference type="ARBA" id="ARBA00022989"/>
    </source>
</evidence>
<sequence>MDPLFAAGLIVTAATAAPVLVQMLRQPRGLFVLFFAEMWERFSYYGMRGLLIFYLTEHFLFGDRAAQGQYGAYTSLAYLAPLFGGVLADRLLGTRKAATFGALLLVAGHFAMAIEGPPATQILRYGEKSYLFEGRGSGAAREVRVKVGDGLYPIALSAGGAMTLKGLPPNADLPAVLPKGAYALEVIAVPPFYRNLLYLALSLIIVGVGLLKPNISSIAGQLYAEGDPRRDSGFTLYYYGINLGAFWAAIACGWLGQTIGWWAGFGAAGVGMLAGLVVFIVGKPWLDGKGEPPEPARLAAPLLGALTRERAIYLCALIAVGVVWALVQRFAAVGFMLAAASAATLLYLSVFMAKFCTKIERARLMLALVLIASSVVFWTLFEQAGTSLNQFAERNVNLGVGAFSMTAAQTQSFNAGFVLILAPLFAGLWAMLGRRGADPNPVAKFGFALIQAGLGFFALVWGAEFADANARIPLMFLALAYLLHTTGELCLSPVGLSQMTRLSPAATLSTLMATWFLATSWAQWIGGRIAQLTAAETIAGAALDSEAALKTYAHVFALIGAWGIAAGALLLLASPWLKRWADSNASDPPAPRDN</sequence>
<dbReference type="CDD" id="cd17346">
    <property type="entry name" value="MFS_DtpA_like"/>
    <property type="match status" value="1"/>
</dbReference>
<evidence type="ECO:0000256" key="8">
    <source>
        <dbReference type="SAM" id="Phobius"/>
    </source>
</evidence>
<feature type="transmembrane region" description="Helical" evidence="8">
    <location>
        <begin position="70"/>
        <end position="88"/>
    </location>
</feature>
<protein>
    <submittedName>
        <fullName evidence="9">Oligopeptide:H+ symporter</fullName>
    </submittedName>
</protein>
<keyword evidence="4" id="KW-0571">Peptide transport</keyword>
<evidence type="ECO:0000256" key="3">
    <source>
        <dbReference type="ARBA" id="ARBA00022692"/>
    </source>
</evidence>
<keyword evidence="4" id="KW-0653">Protein transport</keyword>
<dbReference type="PROSITE" id="PS01023">
    <property type="entry name" value="PTR2_2"/>
    <property type="match status" value="1"/>
</dbReference>
<evidence type="ECO:0000256" key="6">
    <source>
        <dbReference type="ARBA" id="ARBA00023136"/>
    </source>
</evidence>
<feature type="transmembrane region" description="Helical" evidence="8">
    <location>
        <begin position="475"/>
        <end position="496"/>
    </location>
</feature>
<dbReference type="Gene3D" id="1.20.1250.20">
    <property type="entry name" value="MFS general substrate transporter like domains"/>
    <property type="match status" value="2"/>
</dbReference>
<keyword evidence="10" id="KW-1185">Reference proteome</keyword>
<keyword evidence="3 7" id="KW-0812">Transmembrane</keyword>
<feature type="transmembrane region" description="Helical" evidence="8">
    <location>
        <begin position="364"/>
        <end position="381"/>
    </location>
</feature>
<proteinExistence type="inferred from homology"/>
<organism evidence="9 10">
    <name type="scientific">Methylocystis borbori</name>
    <dbReference type="NCBI Taxonomy" id="3118750"/>
    <lineage>
        <taxon>Bacteria</taxon>
        <taxon>Pseudomonadati</taxon>
        <taxon>Pseudomonadota</taxon>
        <taxon>Alphaproteobacteria</taxon>
        <taxon>Hyphomicrobiales</taxon>
        <taxon>Methylocystaceae</taxon>
        <taxon>Methylocystis</taxon>
    </lineage>
</organism>
<comment type="similarity">
    <text evidence="2 7">Belongs to the major facilitator superfamily. Proton-dependent oligopeptide transporter (POT/PTR) (TC 2.A.17) family.</text>
</comment>
<evidence type="ECO:0000256" key="2">
    <source>
        <dbReference type="ARBA" id="ARBA00005982"/>
    </source>
</evidence>
<keyword evidence="7" id="KW-0813">Transport</keyword>
<evidence type="ECO:0000313" key="10">
    <source>
        <dbReference type="Proteomes" id="UP001350748"/>
    </source>
</evidence>
<evidence type="ECO:0000256" key="1">
    <source>
        <dbReference type="ARBA" id="ARBA00004141"/>
    </source>
</evidence>
<feature type="transmembrane region" description="Helical" evidence="8">
    <location>
        <begin position="552"/>
        <end position="573"/>
    </location>
</feature>
<dbReference type="InterPro" id="IPR018456">
    <property type="entry name" value="PTR2_symporter_CS"/>
</dbReference>
<name>A0ABU7XI02_9HYPH</name>
<evidence type="ECO:0000256" key="4">
    <source>
        <dbReference type="ARBA" id="ARBA00022856"/>
    </source>
</evidence>
<comment type="subcellular location">
    <subcellularLocation>
        <location evidence="1 7">Membrane</location>
        <topology evidence="1 7">Multi-pass membrane protein</topology>
    </subcellularLocation>
</comment>
<dbReference type="InterPro" id="IPR005279">
    <property type="entry name" value="Dipep/tripep_permease"/>
</dbReference>
<dbReference type="SUPFAM" id="SSF103473">
    <property type="entry name" value="MFS general substrate transporter"/>
    <property type="match status" value="1"/>
</dbReference>
<dbReference type="InterPro" id="IPR036259">
    <property type="entry name" value="MFS_trans_sf"/>
</dbReference>
<reference evidence="9 10" key="1">
    <citation type="submission" date="2024-02" db="EMBL/GenBank/DDBJ databases">
        <authorList>
            <person name="Grouzdev D."/>
        </authorList>
    </citation>
    <scope>NUCLEOTIDE SEQUENCE [LARGE SCALE GENOMIC DNA]</scope>
    <source>
        <strain evidence="9 10">9N</strain>
    </source>
</reference>
<dbReference type="EMBL" id="JAZHYN010000025">
    <property type="protein sequence ID" value="MEF3366830.1"/>
    <property type="molecule type" value="Genomic_DNA"/>
</dbReference>
<keyword evidence="5 8" id="KW-1133">Transmembrane helix</keyword>
<feature type="transmembrane region" description="Helical" evidence="8">
    <location>
        <begin position="311"/>
        <end position="327"/>
    </location>
</feature>
<feature type="transmembrane region" description="Helical" evidence="8">
    <location>
        <begin position="333"/>
        <end position="352"/>
    </location>
</feature>
<feature type="transmembrane region" description="Helical" evidence="8">
    <location>
        <begin position="262"/>
        <end position="281"/>
    </location>
</feature>
<feature type="transmembrane region" description="Helical" evidence="8">
    <location>
        <begin position="413"/>
        <end position="433"/>
    </location>
</feature>